<evidence type="ECO:0000256" key="1">
    <source>
        <dbReference type="ARBA" id="ARBA00009249"/>
    </source>
</evidence>
<dbReference type="InterPro" id="IPR003016">
    <property type="entry name" value="2-oxoA_DH_lipoyl-BS"/>
</dbReference>
<organism evidence="7 8">
    <name type="scientific">Seminavis robusta</name>
    <dbReference type="NCBI Taxonomy" id="568900"/>
    <lineage>
        <taxon>Eukaryota</taxon>
        <taxon>Sar</taxon>
        <taxon>Stramenopiles</taxon>
        <taxon>Ochrophyta</taxon>
        <taxon>Bacillariophyta</taxon>
        <taxon>Bacillariophyceae</taxon>
        <taxon>Bacillariophycidae</taxon>
        <taxon>Naviculales</taxon>
        <taxon>Naviculaceae</taxon>
        <taxon>Seminavis</taxon>
    </lineage>
</organism>
<comment type="function">
    <text evidence="5">The H protein shuttles the methylamine group of glycine from the P protein to the T protein.</text>
</comment>
<dbReference type="EMBL" id="CAICTM010000215">
    <property type="protein sequence ID" value="CAB9505015.1"/>
    <property type="molecule type" value="Genomic_DNA"/>
</dbReference>
<dbReference type="InterPro" id="IPR011053">
    <property type="entry name" value="Single_hybrid_motif"/>
</dbReference>
<dbReference type="PROSITE" id="PS50968">
    <property type="entry name" value="BIOTINYL_LIPOYL"/>
    <property type="match status" value="1"/>
</dbReference>
<dbReference type="InterPro" id="IPR002930">
    <property type="entry name" value="GCV_H"/>
</dbReference>
<gene>
    <name evidence="7" type="ORF">SEMRO_216_G089410.1</name>
</gene>
<dbReference type="NCBIfam" id="TIGR00527">
    <property type="entry name" value="gcvH"/>
    <property type="match status" value="1"/>
</dbReference>
<comment type="subunit">
    <text evidence="5">The glycine cleavage system is composed of four proteins: P, T, L and H.</text>
</comment>
<comment type="caution">
    <text evidence="7">The sequence shown here is derived from an EMBL/GenBank/DDBJ whole genome shotgun (WGS) entry which is preliminary data.</text>
</comment>
<dbReference type="Pfam" id="PF01597">
    <property type="entry name" value="GCV_H"/>
    <property type="match status" value="1"/>
</dbReference>
<evidence type="ECO:0000256" key="2">
    <source>
        <dbReference type="ARBA" id="ARBA00022823"/>
    </source>
</evidence>
<evidence type="ECO:0000256" key="4">
    <source>
        <dbReference type="PIRSR" id="PIRSR617453-50"/>
    </source>
</evidence>
<dbReference type="GO" id="GO:0005739">
    <property type="term" value="C:mitochondrion"/>
    <property type="evidence" value="ECO:0007669"/>
    <property type="project" value="UniProtKB-SubCell"/>
</dbReference>
<protein>
    <recommendedName>
        <fullName evidence="5">Glycine cleavage system H protein</fullName>
    </recommendedName>
</protein>
<dbReference type="OrthoDB" id="273123at2759"/>
<dbReference type="NCBIfam" id="NF002270">
    <property type="entry name" value="PRK01202.1"/>
    <property type="match status" value="1"/>
</dbReference>
<feature type="domain" description="Lipoyl-binding" evidence="6">
    <location>
        <begin position="52"/>
        <end position="134"/>
    </location>
</feature>
<proteinExistence type="inferred from homology"/>
<name>A0A9N8HA93_9STRA</name>
<keyword evidence="5" id="KW-0496">Mitochondrion</keyword>
<keyword evidence="3 5" id="KW-0809">Transit peptide</keyword>
<keyword evidence="2 4" id="KW-0450">Lipoyl</keyword>
<comment type="cofactor">
    <cofactor evidence="5">
        <name>(R)-lipoate</name>
        <dbReference type="ChEBI" id="CHEBI:83088"/>
    </cofactor>
    <text evidence="5">Binds 1 lipoyl cofactor covalently.</text>
</comment>
<evidence type="ECO:0000313" key="8">
    <source>
        <dbReference type="Proteomes" id="UP001153069"/>
    </source>
</evidence>
<dbReference type="HAMAP" id="MF_00272">
    <property type="entry name" value="GcvH"/>
    <property type="match status" value="1"/>
</dbReference>
<dbReference type="Gene3D" id="2.40.50.100">
    <property type="match status" value="1"/>
</dbReference>
<sequence length="159" mass="16911">MATLFARSVARTSVGSALRSSKVVSASSRLGVVRLTSYFTPAHEYVKVEGNIGTVGITDFAQSALGDIVFVDLPEVDDDFEKGDSFGSVESVKAASDVYAPVAGKVIETNDNISDDPGLVNTAAETDAWFIKLEISDASELDGLMDEAAYKEHCDKEAH</sequence>
<dbReference type="PANTHER" id="PTHR11715">
    <property type="entry name" value="GLYCINE CLEAVAGE SYSTEM H PROTEIN"/>
    <property type="match status" value="1"/>
</dbReference>
<dbReference type="PROSITE" id="PS00189">
    <property type="entry name" value="LIPOYL"/>
    <property type="match status" value="1"/>
</dbReference>
<comment type="subcellular location">
    <subcellularLocation>
        <location evidence="5">Mitochondrion</location>
    </subcellularLocation>
</comment>
<dbReference type="GO" id="GO:0009249">
    <property type="term" value="P:protein lipoylation"/>
    <property type="evidence" value="ECO:0007669"/>
    <property type="project" value="TreeGrafter"/>
</dbReference>
<evidence type="ECO:0000259" key="6">
    <source>
        <dbReference type="PROSITE" id="PS50968"/>
    </source>
</evidence>
<feature type="modified residue" description="N6-lipoyllysine" evidence="4">
    <location>
        <position position="93"/>
    </location>
</feature>
<dbReference type="PANTHER" id="PTHR11715:SF3">
    <property type="entry name" value="GLYCINE CLEAVAGE SYSTEM H PROTEIN-RELATED"/>
    <property type="match status" value="1"/>
</dbReference>
<evidence type="ECO:0000256" key="3">
    <source>
        <dbReference type="ARBA" id="ARBA00022946"/>
    </source>
</evidence>
<keyword evidence="8" id="KW-1185">Reference proteome</keyword>
<reference evidence="7" key="1">
    <citation type="submission" date="2020-06" db="EMBL/GenBank/DDBJ databases">
        <authorList>
            <consortium name="Plant Systems Biology data submission"/>
        </authorList>
    </citation>
    <scope>NUCLEOTIDE SEQUENCE</scope>
    <source>
        <strain evidence="7">D6</strain>
    </source>
</reference>
<dbReference type="InterPro" id="IPR033753">
    <property type="entry name" value="GCV_H/Fam206"/>
</dbReference>
<accession>A0A9N8HA93</accession>
<comment type="similarity">
    <text evidence="1 5">Belongs to the GcvH family.</text>
</comment>
<dbReference type="AlphaFoldDB" id="A0A9N8HA93"/>
<dbReference type="Proteomes" id="UP001153069">
    <property type="component" value="Unassembled WGS sequence"/>
</dbReference>
<dbReference type="InterPro" id="IPR017453">
    <property type="entry name" value="GCV_H_sub"/>
</dbReference>
<dbReference type="SUPFAM" id="SSF51230">
    <property type="entry name" value="Single hybrid motif"/>
    <property type="match status" value="1"/>
</dbReference>
<dbReference type="CDD" id="cd06848">
    <property type="entry name" value="GCS_H"/>
    <property type="match status" value="1"/>
</dbReference>
<dbReference type="GO" id="GO:0005960">
    <property type="term" value="C:glycine cleavage complex"/>
    <property type="evidence" value="ECO:0007669"/>
    <property type="project" value="UniProtKB-UniRule"/>
</dbReference>
<evidence type="ECO:0000313" key="7">
    <source>
        <dbReference type="EMBL" id="CAB9505015.1"/>
    </source>
</evidence>
<dbReference type="GO" id="GO:0019464">
    <property type="term" value="P:glycine decarboxylation via glycine cleavage system"/>
    <property type="evidence" value="ECO:0007669"/>
    <property type="project" value="UniProtKB-UniRule"/>
</dbReference>
<dbReference type="InterPro" id="IPR000089">
    <property type="entry name" value="Biotin_lipoyl"/>
</dbReference>
<evidence type="ECO:0000256" key="5">
    <source>
        <dbReference type="RuleBase" id="RU364055"/>
    </source>
</evidence>